<proteinExistence type="predicted"/>
<reference evidence="2 3" key="1">
    <citation type="journal article" date="2008" name="Nature">
        <title>The genome of Laccaria bicolor provides insights into mycorrhizal symbiosis.</title>
        <authorList>
            <person name="Martin F."/>
            <person name="Aerts A."/>
            <person name="Ahren D."/>
            <person name="Brun A."/>
            <person name="Danchin E.G.J."/>
            <person name="Duchaussoy F."/>
            <person name="Gibon J."/>
            <person name="Kohler A."/>
            <person name="Lindquist E."/>
            <person name="Pereda V."/>
            <person name="Salamov A."/>
            <person name="Shapiro H.J."/>
            <person name="Wuyts J."/>
            <person name="Blaudez D."/>
            <person name="Buee M."/>
            <person name="Brokstein P."/>
            <person name="Canbaeck B."/>
            <person name="Cohen D."/>
            <person name="Courty P.E."/>
            <person name="Coutinho P.M."/>
            <person name="Delaruelle C."/>
            <person name="Detter J.C."/>
            <person name="Deveau A."/>
            <person name="DiFazio S."/>
            <person name="Duplessis S."/>
            <person name="Fraissinet-Tachet L."/>
            <person name="Lucic E."/>
            <person name="Frey-Klett P."/>
            <person name="Fourrey C."/>
            <person name="Feussner I."/>
            <person name="Gay G."/>
            <person name="Grimwood J."/>
            <person name="Hoegger P.J."/>
            <person name="Jain P."/>
            <person name="Kilaru S."/>
            <person name="Labbe J."/>
            <person name="Lin Y.C."/>
            <person name="Legue V."/>
            <person name="Le Tacon F."/>
            <person name="Marmeisse R."/>
            <person name="Melayah D."/>
            <person name="Montanini B."/>
            <person name="Muratet M."/>
            <person name="Nehls U."/>
            <person name="Niculita-Hirzel H."/>
            <person name="Oudot-Le Secq M.P."/>
            <person name="Peter M."/>
            <person name="Quesneville H."/>
            <person name="Rajashekar B."/>
            <person name="Reich M."/>
            <person name="Rouhier N."/>
            <person name="Schmutz J."/>
            <person name="Yin T."/>
            <person name="Chalot M."/>
            <person name="Henrissat B."/>
            <person name="Kuees U."/>
            <person name="Lucas S."/>
            <person name="Van de Peer Y."/>
            <person name="Podila G.K."/>
            <person name="Polle A."/>
            <person name="Pukkila P.J."/>
            <person name="Richardson P.M."/>
            <person name="Rouze P."/>
            <person name="Sanders I.R."/>
            <person name="Stajich J.E."/>
            <person name="Tunlid A."/>
            <person name="Tuskan G."/>
            <person name="Grigoriev I.V."/>
        </authorList>
    </citation>
    <scope>NUCLEOTIDE SEQUENCE [LARGE SCALE GENOMIC DNA]</scope>
    <source>
        <strain evidence="3">S238N-H82 / ATCC MYA-4686</strain>
    </source>
</reference>
<dbReference type="RefSeq" id="XP_001880465.1">
    <property type="nucleotide sequence ID" value="XM_001880430.1"/>
</dbReference>
<protein>
    <submittedName>
        <fullName evidence="2">Predicted protein</fullName>
    </submittedName>
</protein>
<dbReference type="Proteomes" id="UP000001194">
    <property type="component" value="Unassembled WGS sequence"/>
</dbReference>
<dbReference type="HOGENOM" id="CLU_014056_0_0_1"/>
<dbReference type="AlphaFoldDB" id="B0D8Y0"/>
<evidence type="ECO:0000256" key="1">
    <source>
        <dbReference type="SAM" id="MobiDB-lite"/>
    </source>
</evidence>
<name>B0D8Y0_LACBS</name>
<dbReference type="OrthoDB" id="3158032at2759"/>
<dbReference type="EMBL" id="DS547100">
    <property type="protein sequence ID" value="EDR09152.1"/>
    <property type="molecule type" value="Genomic_DNA"/>
</dbReference>
<dbReference type="InParanoid" id="B0D8Y0"/>
<accession>B0D8Y0</accession>
<feature type="region of interest" description="Disordered" evidence="1">
    <location>
        <begin position="587"/>
        <end position="642"/>
    </location>
</feature>
<organism evidence="3">
    <name type="scientific">Laccaria bicolor (strain S238N-H82 / ATCC MYA-4686)</name>
    <name type="common">Bicoloured deceiver</name>
    <name type="synonym">Laccaria laccata var. bicolor</name>
    <dbReference type="NCBI Taxonomy" id="486041"/>
    <lineage>
        <taxon>Eukaryota</taxon>
        <taxon>Fungi</taxon>
        <taxon>Dikarya</taxon>
        <taxon>Basidiomycota</taxon>
        <taxon>Agaricomycotina</taxon>
        <taxon>Agaricomycetes</taxon>
        <taxon>Agaricomycetidae</taxon>
        <taxon>Agaricales</taxon>
        <taxon>Agaricineae</taxon>
        <taxon>Hydnangiaceae</taxon>
        <taxon>Laccaria</taxon>
    </lineage>
</organism>
<evidence type="ECO:0000313" key="3">
    <source>
        <dbReference type="Proteomes" id="UP000001194"/>
    </source>
</evidence>
<evidence type="ECO:0000313" key="2">
    <source>
        <dbReference type="EMBL" id="EDR09152.1"/>
    </source>
</evidence>
<sequence>MVDFTLTTTTINRLLRPLRNRCVAFAKSQNLPPPLHTYSTRDPVHVDVPPLSILHPPDKLGIRIHFEKHALDLLDLSRKIYAIRDSFRDILFKMPNILPAPTEFPTSASLVAICSVVVGQNIDCDADEANEIYEAVPMQYRGWTLASHAVEIVLASCPHHPTLLRILLDFCLSHRLAHNAQALLQALLLCAVRPTPVIPPLCHPLHSSFLLDIEGQWTCAGFSKYQFTSALLTALGTVTSADAWASKAVEVYGKAACKTHFHSFLDLATALVDFISRQVRVCDQRKEDTLKVEGLLKSLCGWVNVLSKGYFPLDRVNVALEDCLSLSELIAVICSLLIPTQALGISTLNLSTFVVKISTQWLVFFPTSVHTGRVVQSLRRLVPETTAYSHLIHSVYSSGDVRDCHKMVHRYASALRSSGLLHLEASLWACALRHLERPGPDDIAISKINPARLEDYRQRLIHIVDEAESRCFGGPNPSLAMGSQSLPLNPIQLEEGKSESLTPVMLNCHWEWESAIGCWMRKRDTRSPPKKRRRMAVDASCTVKEVRSSVNPKRLVPPPLGVHALTATQSPSHNFSSLLADAFTKRANLHRKPTRRDSIRTSTTMPNDKYRPPSCPTLSRQDHLPSDDAMDLFTYPQSSPSR</sequence>
<dbReference type="KEGG" id="lbc:LACBIDRAFT_296488"/>
<gene>
    <name evidence="2" type="ORF">LACBIDRAFT_296488</name>
</gene>
<keyword evidence="3" id="KW-1185">Reference proteome</keyword>
<dbReference type="GeneID" id="6076121"/>